<dbReference type="SUPFAM" id="SSF52980">
    <property type="entry name" value="Restriction endonuclease-like"/>
    <property type="match status" value="1"/>
</dbReference>
<dbReference type="InterPro" id="IPR011856">
    <property type="entry name" value="tRNA_endonuc-like_dom_sf"/>
</dbReference>
<dbReference type="EMBL" id="JBJJXE010000009">
    <property type="protein sequence ID" value="MFL1732648.1"/>
    <property type="molecule type" value="Genomic_DNA"/>
</dbReference>
<proteinExistence type="inferred from homology"/>
<evidence type="ECO:0000256" key="2">
    <source>
        <dbReference type="HAMAP-Rule" id="MF_00048"/>
    </source>
</evidence>
<dbReference type="HAMAP" id="MF_00048">
    <property type="entry name" value="UPF0102"/>
    <property type="match status" value="1"/>
</dbReference>
<name>A0ABW8U691_9GAMM</name>
<comment type="similarity">
    <text evidence="1 2">Belongs to the UPF0102 family.</text>
</comment>
<dbReference type="NCBIfam" id="TIGR00252">
    <property type="entry name" value="YraN family protein"/>
    <property type="match status" value="1"/>
</dbReference>
<reference evidence="3 4" key="1">
    <citation type="submission" date="2024-11" db="EMBL/GenBank/DDBJ databases">
        <title>First Report of Moraxella oculi in Brazil in an Infectious Bovine Keratoconjunctivitis Outbreak.</title>
        <authorList>
            <person name="Carvalho C.V."/>
            <person name="Domingues R."/>
            <person name="Coutinho C."/>
            <person name="Honorio N.T.B.S."/>
            <person name="Faza D.R.L.R."/>
            <person name="Carvalho W.A."/>
            <person name="Machado A.B.F."/>
            <person name="Martins M.F."/>
            <person name="Gaspar E.B."/>
        </authorList>
    </citation>
    <scope>NUCLEOTIDE SEQUENCE [LARGE SCALE GENOMIC DNA]</scope>
    <source>
        <strain evidence="3 4">2117LE</strain>
    </source>
</reference>
<dbReference type="NCBIfam" id="NF009150">
    <property type="entry name" value="PRK12497.1-3"/>
    <property type="match status" value="1"/>
</dbReference>
<keyword evidence="4" id="KW-1185">Reference proteome</keyword>
<evidence type="ECO:0000313" key="3">
    <source>
        <dbReference type="EMBL" id="MFL1732648.1"/>
    </source>
</evidence>
<dbReference type="InterPro" id="IPR011335">
    <property type="entry name" value="Restrct_endonuc-II-like"/>
</dbReference>
<accession>A0ABW8U691</accession>
<dbReference type="Gene3D" id="3.40.1350.10">
    <property type="match status" value="1"/>
</dbReference>
<evidence type="ECO:0000313" key="4">
    <source>
        <dbReference type="Proteomes" id="UP001624684"/>
    </source>
</evidence>
<dbReference type="PANTHER" id="PTHR34039:SF1">
    <property type="entry name" value="UPF0102 PROTEIN YRAN"/>
    <property type="match status" value="1"/>
</dbReference>
<comment type="caution">
    <text evidence="3">The sequence shown here is derived from an EMBL/GenBank/DDBJ whole genome shotgun (WGS) entry which is preliminary data.</text>
</comment>
<sequence>MRQNTRRIGDAYENRACQMLQAGGLDIITRNYHASKLGEIDIIAQECKANRFGQMVRTIIFVEVRARRHRHQPFVSSVQSITIAKQRKIIQAAGYFLQHHESFAGYDCRFDVIVFDEFGERATGEWIKSAFLAE</sequence>
<protein>
    <recommendedName>
        <fullName evidence="2">UPF0102 protein ACJHVH_06520</fullName>
    </recommendedName>
</protein>
<dbReference type="InterPro" id="IPR003509">
    <property type="entry name" value="UPF0102_YraN-like"/>
</dbReference>
<dbReference type="RefSeq" id="WP_249100117.1">
    <property type="nucleotide sequence ID" value="NZ_JAMBAQ010000009.1"/>
</dbReference>
<dbReference type="Proteomes" id="UP001624684">
    <property type="component" value="Unassembled WGS sequence"/>
</dbReference>
<dbReference type="Pfam" id="PF02021">
    <property type="entry name" value="UPF0102"/>
    <property type="match status" value="1"/>
</dbReference>
<organism evidence="3 4">
    <name type="scientific">Moraxella oculi</name>
    <dbReference type="NCBI Taxonomy" id="2940516"/>
    <lineage>
        <taxon>Bacteria</taxon>
        <taxon>Pseudomonadati</taxon>
        <taxon>Pseudomonadota</taxon>
        <taxon>Gammaproteobacteria</taxon>
        <taxon>Moraxellales</taxon>
        <taxon>Moraxellaceae</taxon>
        <taxon>Moraxella</taxon>
    </lineage>
</organism>
<gene>
    <name evidence="3" type="ORF">ACJHVH_06520</name>
</gene>
<dbReference type="PANTHER" id="PTHR34039">
    <property type="entry name" value="UPF0102 PROTEIN YRAN"/>
    <property type="match status" value="1"/>
</dbReference>
<evidence type="ECO:0000256" key="1">
    <source>
        <dbReference type="ARBA" id="ARBA00006738"/>
    </source>
</evidence>